<evidence type="ECO:0000313" key="3">
    <source>
        <dbReference type="Proteomes" id="UP000324832"/>
    </source>
</evidence>
<gene>
    <name evidence="2" type="ORF">LSINAPIS_LOCUS8278</name>
</gene>
<keyword evidence="1" id="KW-0812">Transmembrane</keyword>
<feature type="transmembrane region" description="Helical" evidence="1">
    <location>
        <begin position="85"/>
        <end position="105"/>
    </location>
</feature>
<proteinExistence type="predicted"/>
<accession>A0A5E4QF07</accession>
<evidence type="ECO:0008006" key="4">
    <source>
        <dbReference type="Google" id="ProtNLM"/>
    </source>
</evidence>
<organism evidence="2 3">
    <name type="scientific">Leptidea sinapis</name>
    <dbReference type="NCBI Taxonomy" id="189913"/>
    <lineage>
        <taxon>Eukaryota</taxon>
        <taxon>Metazoa</taxon>
        <taxon>Ecdysozoa</taxon>
        <taxon>Arthropoda</taxon>
        <taxon>Hexapoda</taxon>
        <taxon>Insecta</taxon>
        <taxon>Pterygota</taxon>
        <taxon>Neoptera</taxon>
        <taxon>Endopterygota</taxon>
        <taxon>Lepidoptera</taxon>
        <taxon>Glossata</taxon>
        <taxon>Ditrysia</taxon>
        <taxon>Papilionoidea</taxon>
        <taxon>Pieridae</taxon>
        <taxon>Dismorphiinae</taxon>
        <taxon>Leptidea</taxon>
    </lineage>
</organism>
<keyword evidence="3" id="KW-1185">Reference proteome</keyword>
<protein>
    <recommendedName>
        <fullName evidence="4">Glycine zipper domain-containing protein</fullName>
    </recommendedName>
</protein>
<evidence type="ECO:0000313" key="2">
    <source>
        <dbReference type="EMBL" id="VVC96874.1"/>
    </source>
</evidence>
<keyword evidence="1" id="KW-1133">Transmembrane helix</keyword>
<reference evidence="2 3" key="1">
    <citation type="submission" date="2017-07" db="EMBL/GenBank/DDBJ databases">
        <authorList>
            <person name="Talla V."/>
            <person name="Backstrom N."/>
        </authorList>
    </citation>
    <scope>NUCLEOTIDE SEQUENCE [LARGE SCALE GENOMIC DNA]</scope>
</reference>
<name>A0A5E4QF07_9NEOP</name>
<dbReference type="EMBL" id="FZQP02002924">
    <property type="protein sequence ID" value="VVC96874.1"/>
    <property type="molecule type" value="Genomic_DNA"/>
</dbReference>
<sequence length="153" mass="15858">MSSDSESSGSDYEGEYDLCCTSNLGTCPLPFDPPSLENIILSITDKFNFRVILNDGRAKKAVLVTAGLSIAGALIGNRVGGKVGAAVGGAVGGACGLGVVVYDYLAGLGLEDYKRAAKFVMQNSTNSSQLAMLILQFATNILGKQILSSLTPM</sequence>
<evidence type="ECO:0000256" key="1">
    <source>
        <dbReference type="SAM" id="Phobius"/>
    </source>
</evidence>
<dbReference type="Proteomes" id="UP000324832">
    <property type="component" value="Unassembled WGS sequence"/>
</dbReference>
<dbReference type="AlphaFoldDB" id="A0A5E4QF07"/>
<keyword evidence="1" id="KW-0472">Membrane</keyword>